<dbReference type="OrthoDB" id="6629592at2759"/>
<evidence type="ECO:0000313" key="1">
    <source>
        <dbReference type="EMBL" id="KAG8239978.1"/>
    </source>
</evidence>
<protein>
    <recommendedName>
        <fullName evidence="3">Endonuclease/exonuclease/phosphatase domain-containing protein</fullName>
    </recommendedName>
</protein>
<dbReference type="Gene3D" id="3.60.10.10">
    <property type="entry name" value="Endonuclease/exonuclease/phosphatase"/>
    <property type="match status" value="1"/>
</dbReference>
<proteinExistence type="predicted"/>
<dbReference type="AlphaFoldDB" id="A0A8K0KTB8"/>
<comment type="caution">
    <text evidence="1">The sequence shown here is derived from an EMBL/GenBank/DDBJ whole genome shotgun (WGS) entry which is preliminary data.</text>
</comment>
<reference evidence="1" key="1">
    <citation type="submission" date="2013-04" db="EMBL/GenBank/DDBJ databases">
        <authorList>
            <person name="Qu J."/>
            <person name="Murali S.C."/>
            <person name="Bandaranaike D."/>
            <person name="Bellair M."/>
            <person name="Blankenburg K."/>
            <person name="Chao H."/>
            <person name="Dinh H."/>
            <person name="Doddapaneni H."/>
            <person name="Downs B."/>
            <person name="Dugan-Rocha S."/>
            <person name="Elkadiri S."/>
            <person name="Gnanaolivu R.D."/>
            <person name="Hernandez B."/>
            <person name="Javaid M."/>
            <person name="Jayaseelan J.C."/>
            <person name="Lee S."/>
            <person name="Li M."/>
            <person name="Ming W."/>
            <person name="Munidasa M."/>
            <person name="Muniz J."/>
            <person name="Nguyen L."/>
            <person name="Ongeri F."/>
            <person name="Osuji N."/>
            <person name="Pu L.-L."/>
            <person name="Puazo M."/>
            <person name="Qu C."/>
            <person name="Quiroz J."/>
            <person name="Raj R."/>
            <person name="Weissenberger G."/>
            <person name="Xin Y."/>
            <person name="Zou X."/>
            <person name="Han Y."/>
            <person name="Richards S."/>
            <person name="Worley K."/>
            <person name="Muzny D."/>
            <person name="Gibbs R."/>
        </authorList>
    </citation>
    <scope>NUCLEOTIDE SEQUENCE</scope>
    <source>
        <strain evidence="1">Sampled in the wild</strain>
    </source>
</reference>
<evidence type="ECO:0000313" key="2">
    <source>
        <dbReference type="Proteomes" id="UP000792457"/>
    </source>
</evidence>
<dbReference type="InterPro" id="IPR036691">
    <property type="entry name" value="Endo/exonu/phosph_ase_sf"/>
</dbReference>
<gene>
    <name evidence="1" type="ORF">J437_LFUL018490</name>
</gene>
<name>A0A8K0KTB8_LADFU</name>
<reference evidence="1" key="2">
    <citation type="submission" date="2017-10" db="EMBL/GenBank/DDBJ databases">
        <title>Ladona fulva Genome sequencing and assembly.</title>
        <authorList>
            <person name="Murali S."/>
            <person name="Richards S."/>
            <person name="Bandaranaike D."/>
            <person name="Bellair M."/>
            <person name="Blankenburg K."/>
            <person name="Chao H."/>
            <person name="Dinh H."/>
            <person name="Doddapaneni H."/>
            <person name="Dugan-Rocha S."/>
            <person name="Elkadiri S."/>
            <person name="Gnanaolivu R."/>
            <person name="Hernandez B."/>
            <person name="Skinner E."/>
            <person name="Javaid M."/>
            <person name="Lee S."/>
            <person name="Li M."/>
            <person name="Ming W."/>
            <person name="Munidasa M."/>
            <person name="Muniz J."/>
            <person name="Nguyen L."/>
            <person name="Hughes D."/>
            <person name="Osuji N."/>
            <person name="Pu L.-L."/>
            <person name="Puazo M."/>
            <person name="Qu C."/>
            <person name="Quiroz J."/>
            <person name="Raj R."/>
            <person name="Weissenberger G."/>
            <person name="Xin Y."/>
            <person name="Zou X."/>
            <person name="Han Y."/>
            <person name="Worley K."/>
            <person name="Muzny D."/>
            <person name="Gibbs R."/>
        </authorList>
    </citation>
    <scope>NUCLEOTIDE SEQUENCE</scope>
    <source>
        <strain evidence="1">Sampled in the wild</strain>
    </source>
</reference>
<organism evidence="1 2">
    <name type="scientific">Ladona fulva</name>
    <name type="common">Scarce chaser dragonfly</name>
    <name type="synonym">Libellula fulva</name>
    <dbReference type="NCBI Taxonomy" id="123851"/>
    <lineage>
        <taxon>Eukaryota</taxon>
        <taxon>Metazoa</taxon>
        <taxon>Ecdysozoa</taxon>
        <taxon>Arthropoda</taxon>
        <taxon>Hexapoda</taxon>
        <taxon>Insecta</taxon>
        <taxon>Pterygota</taxon>
        <taxon>Palaeoptera</taxon>
        <taxon>Odonata</taxon>
        <taxon>Epiprocta</taxon>
        <taxon>Anisoptera</taxon>
        <taxon>Libelluloidea</taxon>
        <taxon>Libellulidae</taxon>
        <taxon>Ladona</taxon>
    </lineage>
</organism>
<keyword evidence="2" id="KW-1185">Reference proteome</keyword>
<dbReference type="Proteomes" id="UP000792457">
    <property type="component" value="Unassembled WGS sequence"/>
</dbReference>
<accession>A0A8K0KTB8</accession>
<dbReference type="EMBL" id="KZ310569">
    <property type="protein sequence ID" value="KAG8239978.1"/>
    <property type="molecule type" value="Genomic_DNA"/>
</dbReference>
<sequence>MPLKDFLTRLNYGPPNLGSLIDIEQAYMTFIPNFKNIVVVGDLNADLLRDSYYSSFIRNFIYSCNLYLVTTQPTHHTENNHTLLDLCIVDSSDKVSSFSQSPVPFLSAHDKIEISYKFNIPRLLPSKIVYRDVKNFDAVKFQDDLLATDWKNLFVSTSVDSKLELFSSNVWKELRDLGLVQRRNKQPTYEFSFNELNKHFVSTATSEGNTVTNVISISNLEPFVPYNENGFFFQYITPETLQEMLSISKTNSVGVDGIFLISKVENLKDRMISLVTSSNWEVMQYLRVLFTATLNDNQIPSDWTKAIVITIHKGGSVDNYRPISLTSQITFVYTGRETIGCVRGSTVSGRVTHAQLLGVVQNIAETMDKRDEIDANSEVKVESLTRFSSLPRFRRRAATAAGGSWSGAAKGIRPHRH</sequence>
<evidence type="ECO:0008006" key="3">
    <source>
        <dbReference type="Google" id="ProtNLM"/>
    </source>
</evidence>